<dbReference type="InterPro" id="IPR002557">
    <property type="entry name" value="Chitin-bd_dom"/>
</dbReference>
<feature type="region of interest" description="Disordered" evidence="6">
    <location>
        <begin position="27"/>
        <end position="48"/>
    </location>
</feature>
<name>A0A8R1XP14_ONCVO</name>
<evidence type="ECO:0000256" key="2">
    <source>
        <dbReference type="ARBA" id="ARBA00022729"/>
    </source>
</evidence>
<dbReference type="InterPro" id="IPR051940">
    <property type="entry name" value="Chitin_bind-dev_reg"/>
</dbReference>
<dbReference type="InterPro" id="IPR036508">
    <property type="entry name" value="Chitin-bd_dom_sf"/>
</dbReference>
<proteinExistence type="predicted"/>
<dbReference type="GO" id="GO:0005576">
    <property type="term" value="C:extracellular region"/>
    <property type="evidence" value="ECO:0007669"/>
    <property type="project" value="InterPro"/>
</dbReference>
<dbReference type="Gene3D" id="2.170.140.10">
    <property type="entry name" value="Chitin binding domain"/>
    <property type="match status" value="1"/>
</dbReference>
<evidence type="ECO:0000313" key="9">
    <source>
        <dbReference type="Proteomes" id="UP000024404"/>
    </source>
</evidence>
<dbReference type="Proteomes" id="UP000024404">
    <property type="component" value="Unassembled WGS sequence"/>
</dbReference>
<reference evidence="8" key="2">
    <citation type="submission" date="2022-06" db="UniProtKB">
        <authorList>
            <consortium name="EnsemblMetazoa"/>
        </authorList>
    </citation>
    <scope>IDENTIFICATION</scope>
</reference>
<dbReference type="PROSITE" id="PS50940">
    <property type="entry name" value="CHIT_BIND_II"/>
    <property type="match status" value="1"/>
</dbReference>
<evidence type="ECO:0000313" key="8">
    <source>
        <dbReference type="EnsemblMetazoa" id="OVOC12814.1"/>
    </source>
</evidence>
<keyword evidence="4" id="KW-1015">Disulfide bond</keyword>
<dbReference type="OMA" id="NHAKKAC"/>
<dbReference type="GO" id="GO:0008061">
    <property type="term" value="F:chitin binding"/>
    <property type="evidence" value="ECO:0007669"/>
    <property type="project" value="UniProtKB-KW"/>
</dbReference>
<evidence type="ECO:0000256" key="1">
    <source>
        <dbReference type="ARBA" id="ARBA00022669"/>
    </source>
</evidence>
<keyword evidence="2" id="KW-0732">Signal</keyword>
<evidence type="ECO:0000259" key="7">
    <source>
        <dbReference type="PROSITE" id="PS50940"/>
    </source>
</evidence>
<dbReference type="AlphaFoldDB" id="A0A8R1XP14"/>
<dbReference type="EMBL" id="CMVM020000752">
    <property type="status" value="NOT_ANNOTATED_CDS"/>
    <property type="molecule type" value="Genomic_DNA"/>
</dbReference>
<dbReference type="EnsemblMetazoa" id="OVOC12814.1">
    <property type="protein sequence ID" value="OVOC12814.1"/>
    <property type="gene ID" value="WBGene00249623"/>
</dbReference>
<sequence>MGRIEIYSRTCFHINRLSHNSTVSTKSSETTTVTSESTEIKTTTNAVDPTRKPKVECPEPYGIFQHPTDCRSFLHCAHNYPYIIRCPPKTFFNDEVKVCDHLWNAPDTCKKNYYSADTSAYGNIAFEDLI</sequence>
<evidence type="ECO:0000256" key="4">
    <source>
        <dbReference type="ARBA" id="ARBA00023157"/>
    </source>
</evidence>
<dbReference type="PANTHER" id="PTHR23301">
    <property type="entry name" value="CHITIN BINDING PERITROPHIN-A"/>
    <property type="match status" value="1"/>
</dbReference>
<dbReference type="SUPFAM" id="SSF57625">
    <property type="entry name" value="Invertebrate chitin-binding proteins"/>
    <property type="match status" value="1"/>
</dbReference>
<dbReference type="Pfam" id="PF01607">
    <property type="entry name" value="CBM_14"/>
    <property type="match status" value="1"/>
</dbReference>
<evidence type="ECO:0000256" key="6">
    <source>
        <dbReference type="SAM" id="MobiDB-lite"/>
    </source>
</evidence>
<keyword evidence="3" id="KW-0677">Repeat</keyword>
<accession>A0A8R1XP14</accession>
<organism evidence="8 9">
    <name type="scientific">Onchocerca volvulus</name>
    <dbReference type="NCBI Taxonomy" id="6282"/>
    <lineage>
        <taxon>Eukaryota</taxon>
        <taxon>Metazoa</taxon>
        <taxon>Ecdysozoa</taxon>
        <taxon>Nematoda</taxon>
        <taxon>Chromadorea</taxon>
        <taxon>Rhabditida</taxon>
        <taxon>Spirurina</taxon>
        <taxon>Spiruromorpha</taxon>
        <taxon>Filarioidea</taxon>
        <taxon>Onchocercidae</taxon>
        <taxon>Onchocerca</taxon>
    </lineage>
</organism>
<keyword evidence="1" id="KW-0147">Chitin-binding</keyword>
<keyword evidence="9" id="KW-1185">Reference proteome</keyword>
<dbReference type="PANTHER" id="PTHR23301:SF0">
    <property type="entry name" value="CHITIN-BINDING TYPE-2 DOMAIN-CONTAINING PROTEIN-RELATED"/>
    <property type="match status" value="1"/>
</dbReference>
<evidence type="ECO:0000256" key="3">
    <source>
        <dbReference type="ARBA" id="ARBA00022737"/>
    </source>
</evidence>
<protein>
    <submittedName>
        <fullName evidence="8">Chitin-binding type-2 domain-containing protein</fullName>
    </submittedName>
</protein>
<keyword evidence="5" id="KW-0325">Glycoprotein</keyword>
<reference evidence="9" key="1">
    <citation type="submission" date="2013-10" db="EMBL/GenBank/DDBJ databases">
        <title>Genome sequencing of Onchocerca volvulus.</title>
        <authorList>
            <person name="Cotton J."/>
            <person name="Tsai J."/>
            <person name="Stanley E."/>
            <person name="Tracey A."/>
            <person name="Holroyd N."/>
            <person name="Lustigman S."/>
            <person name="Berriman M."/>
        </authorList>
    </citation>
    <scope>NUCLEOTIDE SEQUENCE</scope>
</reference>
<feature type="domain" description="Chitin-binding type-2" evidence="7">
    <location>
        <begin position="54"/>
        <end position="111"/>
    </location>
</feature>
<feature type="compositionally biased region" description="Low complexity" evidence="6">
    <location>
        <begin position="27"/>
        <end position="44"/>
    </location>
</feature>
<dbReference type="SMART" id="SM00494">
    <property type="entry name" value="ChtBD2"/>
    <property type="match status" value="1"/>
</dbReference>
<evidence type="ECO:0000256" key="5">
    <source>
        <dbReference type="ARBA" id="ARBA00023180"/>
    </source>
</evidence>